<evidence type="ECO:0000313" key="2">
    <source>
        <dbReference type="Proteomes" id="UP000599074"/>
    </source>
</evidence>
<dbReference type="AlphaFoldDB" id="A0A8J3TBB5"/>
<organism evidence="1 2">
    <name type="scientific">Planosporangium mesophilum</name>
    <dbReference type="NCBI Taxonomy" id="689768"/>
    <lineage>
        <taxon>Bacteria</taxon>
        <taxon>Bacillati</taxon>
        <taxon>Actinomycetota</taxon>
        <taxon>Actinomycetes</taxon>
        <taxon>Micromonosporales</taxon>
        <taxon>Micromonosporaceae</taxon>
        <taxon>Planosporangium</taxon>
    </lineage>
</organism>
<evidence type="ECO:0000313" key="1">
    <source>
        <dbReference type="EMBL" id="GII23199.1"/>
    </source>
</evidence>
<evidence type="ECO:0008006" key="3">
    <source>
        <dbReference type="Google" id="ProtNLM"/>
    </source>
</evidence>
<gene>
    <name evidence="1" type="ORF">Pme01_27960</name>
</gene>
<reference evidence="1" key="1">
    <citation type="submission" date="2021-01" db="EMBL/GenBank/DDBJ databases">
        <title>Whole genome shotgun sequence of Planosporangium mesophilum NBRC 109066.</title>
        <authorList>
            <person name="Komaki H."/>
            <person name="Tamura T."/>
        </authorList>
    </citation>
    <scope>NUCLEOTIDE SEQUENCE</scope>
    <source>
        <strain evidence="1">NBRC 109066</strain>
    </source>
</reference>
<accession>A0A8J3TBB5</accession>
<keyword evidence="2" id="KW-1185">Reference proteome</keyword>
<comment type="caution">
    <text evidence="1">The sequence shown here is derived from an EMBL/GenBank/DDBJ whole genome shotgun (WGS) entry which is preliminary data.</text>
</comment>
<sequence length="87" mass="10099">MSWERPRRGDLRRIYPLNLYVKQGIVDRVATPDRVIAGKAYTSKANQAYLRRRGIKATRYDKLAVRYEAASTSPLSTNGCNRLRDRR</sequence>
<name>A0A8J3TBB5_9ACTN</name>
<protein>
    <recommendedName>
        <fullName evidence="3">Transposase IS4-like domain-containing protein</fullName>
    </recommendedName>
</protein>
<dbReference type="EMBL" id="BOON01000027">
    <property type="protein sequence ID" value="GII23199.1"/>
    <property type="molecule type" value="Genomic_DNA"/>
</dbReference>
<dbReference type="Proteomes" id="UP000599074">
    <property type="component" value="Unassembled WGS sequence"/>
</dbReference>
<proteinExistence type="predicted"/>